<name>A0A3M8CZ35_9BACL</name>
<evidence type="ECO:0000313" key="2">
    <source>
        <dbReference type="Proteomes" id="UP000271031"/>
    </source>
</evidence>
<protein>
    <submittedName>
        <fullName evidence="1">Uncharacterized protein</fullName>
    </submittedName>
</protein>
<proteinExistence type="predicted"/>
<sequence>MDMGEACRDRSEPSRALCRAYRCAAQ</sequence>
<evidence type="ECO:0000313" key="1">
    <source>
        <dbReference type="EMBL" id="RNB80135.1"/>
    </source>
</evidence>
<dbReference type="Proteomes" id="UP000271031">
    <property type="component" value="Unassembled WGS sequence"/>
</dbReference>
<accession>A0A3M8CZ35</accession>
<reference evidence="1 2" key="1">
    <citation type="submission" date="2018-10" db="EMBL/GenBank/DDBJ databases">
        <title>Phylogenomics of Brevibacillus.</title>
        <authorList>
            <person name="Dunlap C."/>
        </authorList>
    </citation>
    <scope>NUCLEOTIDE SEQUENCE [LARGE SCALE GENOMIC DNA]</scope>
    <source>
        <strain evidence="1 2">JCM 15716</strain>
    </source>
</reference>
<keyword evidence="2" id="KW-1185">Reference proteome</keyword>
<dbReference type="AlphaFoldDB" id="A0A3M8CZ35"/>
<comment type="caution">
    <text evidence="1">The sequence shown here is derived from an EMBL/GenBank/DDBJ whole genome shotgun (WGS) entry which is preliminary data.</text>
</comment>
<gene>
    <name evidence="1" type="ORF">EDM56_27370</name>
</gene>
<dbReference type="EMBL" id="RHHQ01000025">
    <property type="protein sequence ID" value="RNB80135.1"/>
    <property type="molecule type" value="Genomic_DNA"/>
</dbReference>
<organism evidence="1 2">
    <name type="scientific">Brevibacillus fluminis</name>
    <dbReference type="NCBI Taxonomy" id="511487"/>
    <lineage>
        <taxon>Bacteria</taxon>
        <taxon>Bacillati</taxon>
        <taxon>Bacillota</taxon>
        <taxon>Bacilli</taxon>
        <taxon>Bacillales</taxon>
        <taxon>Paenibacillaceae</taxon>
        <taxon>Brevibacillus</taxon>
    </lineage>
</organism>